<reference evidence="1" key="1">
    <citation type="submission" date="2020-02" db="EMBL/GenBank/DDBJ databases">
        <title>Genome sequencing of the panga catfish, Pangasius djambal.</title>
        <authorList>
            <person name="Wen M."/>
            <person name="Zahm M."/>
            <person name="Roques C."/>
            <person name="Cabau C."/>
            <person name="Klopp C."/>
            <person name="Donnadieu C."/>
            <person name="Jouanno E."/>
            <person name="Avarre J.-C."/>
            <person name="Campet M."/>
            <person name="Ha T."/>
            <person name="Dugue R."/>
            <person name="Lampietro C."/>
            <person name="Louis A."/>
            <person name="Herpin A."/>
            <person name="Echchiki A."/>
            <person name="Berthelot C."/>
            <person name="Parey E."/>
            <person name="Roest-Crollius H."/>
            <person name="Braasch I."/>
            <person name="Postlethwait J.H."/>
            <person name="Bobe J."/>
            <person name="Montfort J."/>
            <person name="Bouchez O."/>
            <person name="Begum T."/>
            <person name="Schartl M."/>
            <person name="Gustiano R."/>
            <person name="Guiguen Y."/>
        </authorList>
    </citation>
    <scope>NUCLEOTIDE SEQUENCE</scope>
    <source>
        <strain evidence="1">Pdj_M5554</strain>
    </source>
</reference>
<gene>
    <name evidence="1" type="ORF">PDJAM_G00191100</name>
</gene>
<evidence type="ECO:0000313" key="2">
    <source>
        <dbReference type="Proteomes" id="UP000830395"/>
    </source>
</evidence>
<proteinExistence type="predicted"/>
<comment type="caution">
    <text evidence="1">The sequence shown here is derived from an EMBL/GenBank/DDBJ whole genome shotgun (WGS) entry which is preliminary data.</text>
</comment>
<accession>A0ACC5Y5V7</accession>
<name>A0ACC5Y5V7_9TELE</name>
<organism evidence="1 2">
    <name type="scientific">Pangasius djambal</name>
    <dbReference type="NCBI Taxonomy" id="1691987"/>
    <lineage>
        <taxon>Eukaryota</taxon>
        <taxon>Metazoa</taxon>
        <taxon>Chordata</taxon>
        <taxon>Craniata</taxon>
        <taxon>Vertebrata</taxon>
        <taxon>Euteleostomi</taxon>
        <taxon>Actinopterygii</taxon>
        <taxon>Neopterygii</taxon>
        <taxon>Teleostei</taxon>
        <taxon>Ostariophysi</taxon>
        <taxon>Siluriformes</taxon>
        <taxon>Pangasiidae</taxon>
        <taxon>Pangasius</taxon>
    </lineage>
</organism>
<dbReference type="EMBL" id="CM040977">
    <property type="protein sequence ID" value="MCJ8731010.1"/>
    <property type="molecule type" value="Genomic_DNA"/>
</dbReference>
<keyword evidence="2" id="KW-1185">Reference proteome</keyword>
<protein>
    <submittedName>
        <fullName evidence="1">Uncharacterized protein</fullName>
    </submittedName>
</protein>
<sequence>MSETSALGGRVCVRYRSDAQVNTAVVRKWTGSSQRVCPYRSTTSKVAYFKRKYAEEEDVQGSLHGYLQKHLILREERSCILRLSLQKLRFLDDPEAFLRRAVLINNLLRKIHSDDGQRDRDRPRNGEKEEEAERLFYLDRKRLKVVVTPEHGHSIFLYPLNNNC</sequence>
<dbReference type="Proteomes" id="UP000830395">
    <property type="component" value="Chromosome 3"/>
</dbReference>
<evidence type="ECO:0000313" key="1">
    <source>
        <dbReference type="EMBL" id="MCJ8731010.1"/>
    </source>
</evidence>